<dbReference type="Pfam" id="PF00646">
    <property type="entry name" value="F-box"/>
    <property type="match status" value="1"/>
</dbReference>
<dbReference type="Proteomes" id="UP000224567">
    <property type="component" value="Unassembled WGS sequence"/>
</dbReference>
<dbReference type="SUPFAM" id="SSF81383">
    <property type="entry name" value="F-box domain"/>
    <property type="match status" value="1"/>
</dbReference>
<comment type="caution">
    <text evidence="2">The sequence shown here is derived from an EMBL/GenBank/DDBJ whole genome shotgun (WGS) entry which is preliminary data.</text>
</comment>
<dbReference type="InterPro" id="IPR001810">
    <property type="entry name" value="F-box_dom"/>
</dbReference>
<dbReference type="PANTHER" id="PTHR31672:SF13">
    <property type="entry name" value="F-BOX PROTEIN CPR30-LIKE"/>
    <property type="match status" value="1"/>
</dbReference>
<reference evidence="2 3" key="1">
    <citation type="journal article" date="2017" name="Genome Biol.">
        <title>New reference genome sequences of hot pepper reveal the massive evolution of plant disease-resistance genes by retroduplication.</title>
        <authorList>
            <person name="Kim S."/>
            <person name="Park J."/>
            <person name="Yeom S.I."/>
            <person name="Kim Y.M."/>
            <person name="Seo E."/>
            <person name="Kim K.T."/>
            <person name="Kim M.S."/>
            <person name="Lee J.M."/>
            <person name="Cheong K."/>
            <person name="Shin H.S."/>
            <person name="Kim S.B."/>
            <person name="Han K."/>
            <person name="Lee J."/>
            <person name="Park M."/>
            <person name="Lee H.A."/>
            <person name="Lee H.Y."/>
            <person name="Lee Y."/>
            <person name="Oh S."/>
            <person name="Lee J.H."/>
            <person name="Choi E."/>
            <person name="Choi E."/>
            <person name="Lee S.E."/>
            <person name="Jeon J."/>
            <person name="Kim H."/>
            <person name="Choi G."/>
            <person name="Song H."/>
            <person name="Lee J."/>
            <person name="Lee S.C."/>
            <person name="Kwon J.K."/>
            <person name="Lee H.Y."/>
            <person name="Koo N."/>
            <person name="Hong Y."/>
            <person name="Kim R.W."/>
            <person name="Kang W.H."/>
            <person name="Huh J.H."/>
            <person name="Kang B.C."/>
            <person name="Yang T.J."/>
            <person name="Lee Y.H."/>
            <person name="Bennetzen J.L."/>
            <person name="Choi D."/>
        </authorList>
    </citation>
    <scope>NUCLEOTIDE SEQUENCE [LARGE SCALE GENOMIC DNA]</scope>
    <source>
        <strain evidence="3">cv. PBC81</strain>
    </source>
</reference>
<dbReference type="EMBL" id="MLFT02000003">
    <property type="protein sequence ID" value="PHT54402.1"/>
    <property type="molecule type" value="Genomic_DNA"/>
</dbReference>
<dbReference type="Gene3D" id="1.20.1280.50">
    <property type="match status" value="1"/>
</dbReference>
<feature type="domain" description="F-box" evidence="1">
    <location>
        <begin position="16"/>
        <end position="56"/>
    </location>
</feature>
<accession>A0A2G2XA65</accession>
<evidence type="ECO:0000313" key="2">
    <source>
        <dbReference type="EMBL" id="PHT54402.1"/>
    </source>
</evidence>
<dbReference type="AlphaFoldDB" id="A0A2G2XA65"/>
<dbReference type="InterPro" id="IPR050796">
    <property type="entry name" value="SCF_F-box_component"/>
</dbReference>
<organism evidence="2 3">
    <name type="scientific">Capsicum baccatum</name>
    <name type="common">Peruvian pepper</name>
    <dbReference type="NCBI Taxonomy" id="33114"/>
    <lineage>
        <taxon>Eukaryota</taxon>
        <taxon>Viridiplantae</taxon>
        <taxon>Streptophyta</taxon>
        <taxon>Embryophyta</taxon>
        <taxon>Tracheophyta</taxon>
        <taxon>Spermatophyta</taxon>
        <taxon>Magnoliopsida</taxon>
        <taxon>eudicotyledons</taxon>
        <taxon>Gunneridae</taxon>
        <taxon>Pentapetalae</taxon>
        <taxon>asterids</taxon>
        <taxon>lamiids</taxon>
        <taxon>Solanales</taxon>
        <taxon>Solanaceae</taxon>
        <taxon>Solanoideae</taxon>
        <taxon>Capsiceae</taxon>
        <taxon>Capsicum</taxon>
    </lineage>
</organism>
<keyword evidence="3" id="KW-1185">Reference proteome</keyword>
<dbReference type="PANTHER" id="PTHR31672">
    <property type="entry name" value="BNACNNG10540D PROTEIN"/>
    <property type="match status" value="1"/>
</dbReference>
<sequence>MSDNSFCPIKVATDHLHEEMLMDILSRLPVRSLLQFKCISSIWKTLISNPYFTVKHLNRAKNDQGSQKLLITQMCYREQIFSMYCCPLSPAQLVDEDVQKLKLDCPSNPKPTAHRAILCLYDGLALIRVTDKFDRDLSTLLLWNPFTRESIVLPLQNIQISHQNLVLDVILYIFGYKNLYACNTNFNSSSSLRQEHF</sequence>
<protein>
    <recommendedName>
        <fullName evidence="1">F-box domain-containing protein</fullName>
    </recommendedName>
</protein>
<gene>
    <name evidence="2" type="ORF">CQW23_08864</name>
</gene>
<reference evidence="3" key="2">
    <citation type="journal article" date="2017" name="J. Anim. Genet.">
        <title>Multiple reference genome sequences of hot pepper reveal the massive evolution of plant disease resistance genes by retroduplication.</title>
        <authorList>
            <person name="Kim S."/>
            <person name="Park J."/>
            <person name="Yeom S.-I."/>
            <person name="Kim Y.-M."/>
            <person name="Seo E."/>
            <person name="Kim K.-T."/>
            <person name="Kim M.-S."/>
            <person name="Lee J.M."/>
            <person name="Cheong K."/>
            <person name="Shin H.-S."/>
            <person name="Kim S.-B."/>
            <person name="Han K."/>
            <person name="Lee J."/>
            <person name="Park M."/>
            <person name="Lee H.-A."/>
            <person name="Lee H.-Y."/>
            <person name="Lee Y."/>
            <person name="Oh S."/>
            <person name="Lee J.H."/>
            <person name="Choi E."/>
            <person name="Choi E."/>
            <person name="Lee S.E."/>
            <person name="Jeon J."/>
            <person name="Kim H."/>
            <person name="Choi G."/>
            <person name="Song H."/>
            <person name="Lee J."/>
            <person name="Lee S.-C."/>
            <person name="Kwon J.-K."/>
            <person name="Lee H.-Y."/>
            <person name="Koo N."/>
            <person name="Hong Y."/>
            <person name="Kim R.W."/>
            <person name="Kang W.-H."/>
            <person name="Huh J.H."/>
            <person name="Kang B.-C."/>
            <person name="Yang T.-J."/>
            <person name="Lee Y.-H."/>
            <person name="Bennetzen J.L."/>
            <person name="Choi D."/>
        </authorList>
    </citation>
    <scope>NUCLEOTIDE SEQUENCE [LARGE SCALE GENOMIC DNA]</scope>
    <source>
        <strain evidence="3">cv. PBC81</strain>
    </source>
</reference>
<dbReference type="OrthoDB" id="1305192at2759"/>
<evidence type="ECO:0000313" key="3">
    <source>
        <dbReference type="Proteomes" id="UP000224567"/>
    </source>
</evidence>
<evidence type="ECO:0000259" key="1">
    <source>
        <dbReference type="SMART" id="SM00256"/>
    </source>
</evidence>
<dbReference type="InterPro" id="IPR036047">
    <property type="entry name" value="F-box-like_dom_sf"/>
</dbReference>
<name>A0A2G2XA65_CAPBA</name>
<proteinExistence type="predicted"/>
<dbReference type="SMART" id="SM00256">
    <property type="entry name" value="FBOX"/>
    <property type="match status" value="1"/>
</dbReference>